<proteinExistence type="predicted"/>
<name>A0A6A3R1I4_9STRA</name>
<evidence type="ECO:0000313" key="10">
    <source>
        <dbReference type="EMBL" id="KAE9264897.1"/>
    </source>
</evidence>
<dbReference type="EMBL" id="QXFX01004083">
    <property type="protein sequence ID" value="KAE9065560.1"/>
    <property type="molecule type" value="Genomic_DNA"/>
</dbReference>
<evidence type="ECO:0000313" key="3">
    <source>
        <dbReference type="EMBL" id="KAE8959080.1"/>
    </source>
</evidence>
<dbReference type="EMBL" id="QXFZ01006349">
    <property type="protein sequence ID" value="KAE9058842.1"/>
    <property type="molecule type" value="Genomic_DNA"/>
</dbReference>
<dbReference type="AlphaFoldDB" id="A0A6A3R1I4"/>
<dbReference type="Proteomes" id="UP000433483">
    <property type="component" value="Unassembled WGS sequence"/>
</dbReference>
<dbReference type="EMBL" id="QXGB01006511">
    <property type="protein sequence ID" value="KAE9160703.1"/>
    <property type="molecule type" value="Genomic_DNA"/>
</dbReference>
<dbReference type="Proteomes" id="UP000440732">
    <property type="component" value="Unassembled WGS sequence"/>
</dbReference>
<dbReference type="EMBL" id="QXGE01006608">
    <property type="protein sequence ID" value="KAE9264897.1"/>
    <property type="molecule type" value="Genomic_DNA"/>
</dbReference>
<dbReference type="Proteomes" id="UP000488956">
    <property type="component" value="Unassembled WGS sequence"/>
</dbReference>
<feature type="compositionally biased region" description="Polar residues" evidence="1">
    <location>
        <begin position="58"/>
        <end position="70"/>
    </location>
</feature>
<evidence type="ECO:0000313" key="8">
    <source>
        <dbReference type="EMBL" id="KAE9161500.1"/>
    </source>
</evidence>
<dbReference type="EMBL" id="QXGA01003120">
    <property type="protein sequence ID" value="KAE9087292.1"/>
    <property type="molecule type" value="Genomic_DNA"/>
</dbReference>
<dbReference type="Proteomes" id="UP000437068">
    <property type="component" value="Unassembled WGS sequence"/>
</dbReference>
<accession>A0A6A3R1I4</accession>
<evidence type="ECO:0000313" key="12">
    <source>
        <dbReference type="Proteomes" id="UP000433483"/>
    </source>
</evidence>
<evidence type="ECO:0000313" key="5">
    <source>
        <dbReference type="EMBL" id="KAE9065560.1"/>
    </source>
</evidence>
<evidence type="ECO:0000313" key="17">
    <source>
        <dbReference type="Proteomes" id="UP000460718"/>
    </source>
</evidence>
<keyword evidence="12" id="KW-1185">Reference proteome</keyword>
<evidence type="ECO:0000313" key="16">
    <source>
        <dbReference type="Proteomes" id="UP000441208"/>
    </source>
</evidence>
<dbReference type="EMBL" id="QXGF01006217">
    <property type="protein sequence ID" value="KAE8918066.1"/>
    <property type="molecule type" value="Genomic_DNA"/>
</dbReference>
<evidence type="ECO:0000313" key="7">
    <source>
        <dbReference type="EMBL" id="KAE9160703.1"/>
    </source>
</evidence>
<dbReference type="EMBL" id="QXGD01006066">
    <property type="protein sequence ID" value="KAE9164127.1"/>
    <property type="molecule type" value="Genomic_DNA"/>
</dbReference>
<dbReference type="Proteomes" id="UP000440367">
    <property type="component" value="Unassembled WGS sequence"/>
</dbReference>
<dbReference type="EMBL" id="QXGC01006857">
    <property type="protein sequence ID" value="KAE9161500.1"/>
    <property type="molecule type" value="Genomic_DNA"/>
</dbReference>
<evidence type="ECO:0000313" key="11">
    <source>
        <dbReference type="Proteomes" id="UP000429523"/>
    </source>
</evidence>
<evidence type="ECO:0000313" key="15">
    <source>
        <dbReference type="Proteomes" id="UP000440732"/>
    </source>
</evidence>
<protein>
    <submittedName>
        <fullName evidence="6">Uncharacterized protein</fullName>
    </submittedName>
</protein>
<evidence type="ECO:0000313" key="4">
    <source>
        <dbReference type="EMBL" id="KAE9058842.1"/>
    </source>
</evidence>
<sequence length="101" mass="11009">MVEGSASLNLSVFRVALGRGGVRDLDWMPAQGYVILKRRSLSPSTLQPFIHAPRGFRVNSSPRNQSSNAAWFTGRPPPSSMRQLKAQAVVLAAAELVYVTL</sequence>
<reference evidence="11 12" key="1">
    <citation type="submission" date="2018-08" db="EMBL/GenBank/DDBJ databases">
        <title>Genomic investigation of the strawberry pathogen Phytophthora fragariae indicates pathogenicity is determined by transcriptional variation in three key races.</title>
        <authorList>
            <person name="Adams T.M."/>
            <person name="Armitage A.D."/>
            <person name="Sobczyk M.K."/>
            <person name="Bates H.J."/>
            <person name="Dunwell J.M."/>
            <person name="Nellist C.F."/>
            <person name="Harrison R.J."/>
        </authorList>
    </citation>
    <scope>NUCLEOTIDE SEQUENCE [LARGE SCALE GENOMIC DNA]</scope>
    <source>
        <strain evidence="10 13">A4</strain>
        <strain evidence="9 14">BC-1</strain>
        <strain evidence="8 18">BC-23</strain>
        <strain evidence="7 12">NOV-27</strain>
        <strain evidence="6 15">NOV-5</strain>
        <strain evidence="4 16">NOV-71</strain>
        <strain evidence="2 11">NOV-9</strain>
        <strain evidence="5 19">ONT-3</strain>
        <strain evidence="3 17">SCRP245</strain>
    </source>
</reference>
<evidence type="ECO:0000313" key="6">
    <source>
        <dbReference type="EMBL" id="KAE9087292.1"/>
    </source>
</evidence>
<dbReference type="Proteomes" id="UP000476176">
    <property type="component" value="Unassembled WGS sequence"/>
</dbReference>
<evidence type="ECO:0000256" key="1">
    <source>
        <dbReference type="SAM" id="MobiDB-lite"/>
    </source>
</evidence>
<dbReference type="OrthoDB" id="110153at2759"/>
<feature type="region of interest" description="Disordered" evidence="1">
    <location>
        <begin position="57"/>
        <end position="79"/>
    </location>
</feature>
<dbReference type="Proteomes" id="UP000429523">
    <property type="component" value="Unassembled WGS sequence"/>
</dbReference>
<dbReference type="Proteomes" id="UP000441208">
    <property type="component" value="Unassembled WGS sequence"/>
</dbReference>
<comment type="caution">
    <text evidence="6">The sequence shown here is derived from an EMBL/GenBank/DDBJ whole genome shotgun (WGS) entry which is preliminary data.</text>
</comment>
<organism evidence="6 15">
    <name type="scientific">Phytophthora fragariae</name>
    <dbReference type="NCBI Taxonomy" id="53985"/>
    <lineage>
        <taxon>Eukaryota</taxon>
        <taxon>Sar</taxon>
        <taxon>Stramenopiles</taxon>
        <taxon>Oomycota</taxon>
        <taxon>Peronosporomycetes</taxon>
        <taxon>Peronosporales</taxon>
        <taxon>Peronosporaceae</taxon>
        <taxon>Phytophthora</taxon>
    </lineage>
</organism>
<evidence type="ECO:0000313" key="19">
    <source>
        <dbReference type="Proteomes" id="UP000488956"/>
    </source>
</evidence>
<evidence type="ECO:0000313" key="2">
    <source>
        <dbReference type="EMBL" id="KAE8918066.1"/>
    </source>
</evidence>
<gene>
    <name evidence="10" type="ORF">PF001_g31108</name>
    <name evidence="9" type="ORF">PF002_g31678</name>
    <name evidence="8" type="ORF">PF004_g30801</name>
    <name evidence="7" type="ORF">PF005_g31534</name>
    <name evidence="6" type="ORF">PF006_g25837</name>
    <name evidence="4" type="ORF">PF007_g31152</name>
    <name evidence="2" type="ORF">PF009_g31616</name>
    <name evidence="5" type="ORF">PF010_g28145</name>
    <name evidence="3" type="ORF">PF011_g30545</name>
</gene>
<evidence type="ECO:0000313" key="9">
    <source>
        <dbReference type="EMBL" id="KAE9164127.1"/>
    </source>
</evidence>
<dbReference type="EMBL" id="QXFW01006512">
    <property type="protein sequence ID" value="KAE8959080.1"/>
    <property type="molecule type" value="Genomic_DNA"/>
</dbReference>
<evidence type="ECO:0000313" key="18">
    <source>
        <dbReference type="Proteomes" id="UP000476176"/>
    </source>
</evidence>
<evidence type="ECO:0000313" key="14">
    <source>
        <dbReference type="Proteomes" id="UP000440367"/>
    </source>
</evidence>
<dbReference type="Proteomes" id="UP000460718">
    <property type="component" value="Unassembled WGS sequence"/>
</dbReference>
<evidence type="ECO:0000313" key="13">
    <source>
        <dbReference type="Proteomes" id="UP000437068"/>
    </source>
</evidence>